<gene>
    <name evidence="1" type="ORF">RED65_02083</name>
</gene>
<reference evidence="1 2" key="1">
    <citation type="submission" date="2006-03" db="EMBL/GenBank/DDBJ databases">
        <authorList>
            <person name="Pinhassi J."/>
            <person name="Pedros-Alio C."/>
            <person name="Ferriera S."/>
            <person name="Johnson J."/>
            <person name="Kravitz S."/>
            <person name="Halpern A."/>
            <person name="Remington K."/>
            <person name="Beeson K."/>
            <person name="Tran B."/>
            <person name="Rogers Y.-H."/>
            <person name="Friedman R."/>
            <person name="Venter J.C."/>
        </authorList>
    </citation>
    <scope>NUCLEOTIDE SEQUENCE [LARGE SCALE GENOMIC DNA]</scope>
    <source>
        <strain evidence="1 2">RED65</strain>
    </source>
</reference>
<keyword evidence="2" id="KW-1185">Reference proteome</keyword>
<sequence length="104" mass="12103">MPLEKFQIDARIGLMNSKPPNLAEIALRAYEYLKYYPDAKQIEIALYLRLKKPETTGVANVSRALKFLREADMDLFDGVLHGKTSYHAAIREMKKRRKDYLSRV</sequence>
<evidence type="ECO:0000313" key="1">
    <source>
        <dbReference type="EMBL" id="EAT10889.1"/>
    </source>
</evidence>
<dbReference type="STRING" id="207949.RED65_02083"/>
<evidence type="ECO:0000313" key="2">
    <source>
        <dbReference type="Proteomes" id="UP000004263"/>
    </source>
</evidence>
<dbReference type="Proteomes" id="UP000004263">
    <property type="component" value="Unassembled WGS sequence"/>
</dbReference>
<proteinExistence type="predicted"/>
<dbReference type="HOGENOM" id="CLU_2244685_0_0_6"/>
<dbReference type="RefSeq" id="WP_007019380.1">
    <property type="nucleotide sequence ID" value="NZ_CH724124.1"/>
</dbReference>
<accession>Q1MY07</accession>
<protein>
    <submittedName>
        <fullName evidence="1">Uncharacterized protein</fullName>
    </submittedName>
</protein>
<dbReference type="AlphaFoldDB" id="Q1MY07"/>
<dbReference type="EMBL" id="AAQH01000030">
    <property type="protein sequence ID" value="EAT10889.1"/>
    <property type="molecule type" value="Genomic_DNA"/>
</dbReference>
<comment type="caution">
    <text evidence="1">The sequence shown here is derived from an EMBL/GenBank/DDBJ whole genome shotgun (WGS) entry which is preliminary data.</text>
</comment>
<organism evidence="1 2">
    <name type="scientific">Bermanella marisrubri</name>
    <dbReference type="NCBI Taxonomy" id="207949"/>
    <lineage>
        <taxon>Bacteria</taxon>
        <taxon>Pseudomonadati</taxon>
        <taxon>Pseudomonadota</taxon>
        <taxon>Gammaproteobacteria</taxon>
        <taxon>Oceanospirillales</taxon>
        <taxon>Oceanospirillaceae</taxon>
        <taxon>Bermanella</taxon>
    </lineage>
</organism>
<name>Q1MY07_9GAMM</name>